<geneLocation type="plasmid" evidence="1 2">
    <name>pl78</name>
</geneLocation>
<organism evidence="1 2">
    <name type="scientific">Candidatus Borreliella tachyglossi</name>
    <dbReference type="NCBI Taxonomy" id="1964448"/>
    <lineage>
        <taxon>Bacteria</taxon>
        <taxon>Pseudomonadati</taxon>
        <taxon>Spirochaetota</taxon>
        <taxon>Spirochaetia</taxon>
        <taxon>Spirochaetales</taxon>
        <taxon>Borreliaceae</taxon>
        <taxon>Borreliella</taxon>
    </lineage>
</organism>
<gene>
    <name evidence="1" type="ORF">CR532_04795</name>
</gene>
<evidence type="ECO:0000313" key="2">
    <source>
        <dbReference type="Proteomes" id="UP000244655"/>
    </source>
</evidence>
<sequence>MTEIPQFLQNTQIEKIMQSELNFKKQILRELRKLLENFRTINVEESIKSRYISLMMLSIFKAFHLKAGINKDLIQSLKALIFALKSIGTDESFHVLFKAFLHARVEVSVNSATPGEINIKLLDNIRSPIRFKIAGKIKGVTTKISVKHKGLYRELESNYIPKDFKDSVYGFIKSLIPVGRTIKIFDTYNKEVKS</sequence>
<dbReference type="Pfam" id="PF05246">
    <property type="entry name" value="DUF735"/>
    <property type="match status" value="1"/>
</dbReference>
<dbReference type="AlphaFoldDB" id="A0A2S1LYE3"/>
<dbReference type="Proteomes" id="UP000244655">
    <property type="component" value="Plasmid pl78"/>
</dbReference>
<proteinExistence type="predicted"/>
<reference evidence="1 2" key="1">
    <citation type="submission" date="2018-01" db="EMBL/GenBank/DDBJ databases">
        <title>Genome sequence of Borrelia tachyglossi.</title>
        <authorList>
            <person name="Gofton A.W."/>
        </authorList>
    </citation>
    <scope>NUCLEOTIDE SEQUENCE [LARGE SCALE GENOMIC DNA]</scope>
    <source>
        <strain evidence="1 2">Bc-F10-1268</strain>
        <plasmid evidence="1 2">pl78</plasmid>
    </source>
</reference>
<dbReference type="EMBL" id="CP025786">
    <property type="protein sequence ID" value="AWG43318.1"/>
    <property type="molecule type" value="Genomic_DNA"/>
</dbReference>
<dbReference type="InterPro" id="IPR007910">
    <property type="entry name" value="DUF735"/>
</dbReference>
<accession>A0A2S1LYE3</accession>
<protein>
    <submittedName>
        <fullName evidence="1">Uncharacterized protein</fullName>
    </submittedName>
</protein>
<keyword evidence="2" id="KW-1185">Reference proteome</keyword>
<dbReference type="OrthoDB" id="350440at2"/>
<keyword evidence="1" id="KW-0614">Plasmid</keyword>
<evidence type="ECO:0000313" key="1">
    <source>
        <dbReference type="EMBL" id="AWG43318.1"/>
    </source>
</evidence>
<name>A0A2S1LYE3_9SPIR</name>
<dbReference type="RefSeq" id="WP_108729712.1">
    <property type="nucleotide sequence ID" value="NZ_CP025786.1"/>
</dbReference>